<evidence type="ECO:0000256" key="1">
    <source>
        <dbReference type="SAM" id="Phobius"/>
    </source>
</evidence>
<proteinExistence type="predicted"/>
<protein>
    <submittedName>
        <fullName evidence="2">Uncharacterized protein</fullName>
    </submittedName>
</protein>
<accession>A0A179EYP8</accession>
<feature type="transmembrane region" description="Helical" evidence="1">
    <location>
        <begin position="84"/>
        <end position="106"/>
    </location>
</feature>
<dbReference type="KEGG" id="pchm:VFPPC_16996"/>
<dbReference type="OrthoDB" id="5306317at2759"/>
<dbReference type="EMBL" id="LSBJ02000027">
    <property type="protein sequence ID" value="OAQ58314.1"/>
    <property type="molecule type" value="Genomic_DNA"/>
</dbReference>
<feature type="transmembrane region" description="Helical" evidence="1">
    <location>
        <begin position="17"/>
        <end position="37"/>
    </location>
</feature>
<keyword evidence="1" id="KW-0812">Transmembrane</keyword>
<dbReference type="Proteomes" id="UP000078397">
    <property type="component" value="Unassembled WGS sequence"/>
</dbReference>
<feature type="transmembrane region" description="Helical" evidence="1">
    <location>
        <begin position="44"/>
        <end position="64"/>
    </location>
</feature>
<evidence type="ECO:0000313" key="2">
    <source>
        <dbReference type="EMBL" id="OAQ58314.1"/>
    </source>
</evidence>
<feature type="transmembrane region" description="Helical" evidence="1">
    <location>
        <begin position="158"/>
        <end position="176"/>
    </location>
</feature>
<gene>
    <name evidence="2" type="ORF">VFPPC_16996</name>
</gene>
<keyword evidence="1" id="KW-0472">Membrane</keyword>
<sequence>MAYGTTTDLVPYFDTSWAVLSTIGICLVFIGVMVAGIRGKVSALILVPIVVSAGCAVGNGVHYYEAFLECPPINQAVALVSADIAYTIQEAGLPFYGYIILTGFLAGSSRIIFLTLFWSLMVVILAIRTAIIVINVRVILNRHLSLALYSTIISRLHIGYFLPIAITESISAIFLLKTFRSTLQQSTSCGLRGGKLFRHLMRSTEIRVATLALVGIARTITFSFNMIGNNSPVSKQLDTFVYSVGALFPIVLFIDIIATRQAYDDDSNVRCNTFGGPAAVDQAAGSSDRPATKSTCEHHEDEIFASRHVMRNDEVLRQQAV</sequence>
<dbReference type="AlphaFoldDB" id="A0A179EYP8"/>
<feature type="transmembrane region" description="Helical" evidence="1">
    <location>
        <begin position="240"/>
        <end position="258"/>
    </location>
</feature>
<comment type="caution">
    <text evidence="2">The sequence shown here is derived from an EMBL/GenBank/DDBJ whole genome shotgun (WGS) entry which is preliminary data.</text>
</comment>
<evidence type="ECO:0000313" key="3">
    <source>
        <dbReference type="Proteomes" id="UP000078397"/>
    </source>
</evidence>
<feature type="transmembrane region" description="Helical" evidence="1">
    <location>
        <begin position="113"/>
        <end position="138"/>
    </location>
</feature>
<name>A0A179EYP8_METCM</name>
<organism evidence="2 3">
    <name type="scientific">Pochonia chlamydosporia 170</name>
    <dbReference type="NCBI Taxonomy" id="1380566"/>
    <lineage>
        <taxon>Eukaryota</taxon>
        <taxon>Fungi</taxon>
        <taxon>Dikarya</taxon>
        <taxon>Ascomycota</taxon>
        <taxon>Pezizomycotina</taxon>
        <taxon>Sordariomycetes</taxon>
        <taxon>Hypocreomycetidae</taxon>
        <taxon>Hypocreales</taxon>
        <taxon>Clavicipitaceae</taxon>
        <taxon>Pochonia</taxon>
    </lineage>
</organism>
<reference evidence="2 3" key="1">
    <citation type="journal article" date="2016" name="PLoS Pathog.">
        <title>Biosynthesis of antibiotic leucinostatins in bio-control fungus Purpureocillium lilacinum and their inhibition on phytophthora revealed by genome mining.</title>
        <authorList>
            <person name="Wang G."/>
            <person name="Liu Z."/>
            <person name="Lin R."/>
            <person name="Li E."/>
            <person name="Mao Z."/>
            <person name="Ling J."/>
            <person name="Yang Y."/>
            <person name="Yin W.B."/>
            <person name="Xie B."/>
        </authorList>
    </citation>
    <scope>NUCLEOTIDE SEQUENCE [LARGE SCALE GENOMIC DNA]</scope>
    <source>
        <strain evidence="2">170</strain>
    </source>
</reference>
<feature type="transmembrane region" description="Helical" evidence="1">
    <location>
        <begin position="208"/>
        <end position="228"/>
    </location>
</feature>
<dbReference type="RefSeq" id="XP_018136491.1">
    <property type="nucleotide sequence ID" value="XM_018294748.1"/>
</dbReference>
<dbReference type="GeneID" id="28858742"/>
<keyword evidence="3" id="KW-1185">Reference proteome</keyword>
<keyword evidence="1" id="KW-1133">Transmembrane helix</keyword>